<keyword evidence="10" id="KW-0336">GPI-anchor</keyword>
<keyword evidence="9" id="KW-0964">Secreted</keyword>
<reference evidence="26 27" key="1">
    <citation type="journal article" date="2016" name="Sci. Rep.">
        <title>Draft genome sequencing and secretome analysis of fungal phytopathogen Ascochyta rabiei provides insight into the necrotrophic effector repertoire.</title>
        <authorList>
            <person name="Verma S."/>
            <person name="Gazara R.K."/>
            <person name="Nizam S."/>
            <person name="Parween S."/>
            <person name="Chattopadhyay D."/>
            <person name="Verma P.K."/>
        </authorList>
    </citation>
    <scope>NUCLEOTIDE SEQUENCE [LARGE SCALE GENOMIC DNA]</scope>
    <source>
        <strain evidence="26 27">ArDII</strain>
    </source>
</reference>
<evidence type="ECO:0000313" key="27">
    <source>
        <dbReference type="Proteomes" id="UP000076837"/>
    </source>
</evidence>
<evidence type="ECO:0000256" key="20">
    <source>
        <dbReference type="ARBA" id="ARBA00032134"/>
    </source>
</evidence>
<evidence type="ECO:0000256" key="7">
    <source>
        <dbReference type="ARBA" id="ARBA00022475"/>
    </source>
</evidence>
<evidence type="ECO:0000256" key="5">
    <source>
        <dbReference type="ARBA" id="ARBA00012780"/>
    </source>
</evidence>
<dbReference type="Proteomes" id="UP000076837">
    <property type="component" value="Unassembled WGS sequence"/>
</dbReference>
<evidence type="ECO:0000256" key="3">
    <source>
        <dbReference type="ARBA" id="ARBA00004609"/>
    </source>
</evidence>
<proteinExistence type="inferred from homology"/>
<keyword evidence="16" id="KW-0449">Lipoprotein</keyword>
<dbReference type="Gene3D" id="3.20.20.80">
    <property type="entry name" value="Glycosidases"/>
    <property type="match status" value="1"/>
</dbReference>
<evidence type="ECO:0000256" key="12">
    <source>
        <dbReference type="ARBA" id="ARBA00022801"/>
    </source>
</evidence>
<evidence type="ECO:0000256" key="10">
    <source>
        <dbReference type="ARBA" id="ARBA00022622"/>
    </source>
</evidence>
<evidence type="ECO:0000313" key="26">
    <source>
        <dbReference type="EMBL" id="KZM28830.1"/>
    </source>
</evidence>
<dbReference type="GO" id="GO:0098552">
    <property type="term" value="C:side of membrane"/>
    <property type="evidence" value="ECO:0007669"/>
    <property type="project" value="UniProtKB-KW"/>
</dbReference>
<evidence type="ECO:0000256" key="8">
    <source>
        <dbReference type="ARBA" id="ARBA00022512"/>
    </source>
</evidence>
<comment type="subcellular location">
    <subcellularLocation>
        <location evidence="3">Cell membrane</location>
        <topology evidence="3">Lipid-anchor</topology>
        <topology evidence="3">GPI-anchor</topology>
    </subcellularLocation>
    <subcellularLocation>
        <location evidence="2">Secreted</location>
        <location evidence="2">Cell wall</location>
    </subcellularLocation>
</comment>
<evidence type="ECO:0000256" key="24">
    <source>
        <dbReference type="SAM" id="SignalP"/>
    </source>
</evidence>
<dbReference type="GO" id="GO:0071555">
    <property type="term" value="P:cell wall organization"/>
    <property type="evidence" value="ECO:0007669"/>
    <property type="project" value="UniProtKB-KW"/>
</dbReference>
<evidence type="ECO:0000256" key="9">
    <source>
        <dbReference type="ARBA" id="ARBA00022525"/>
    </source>
</evidence>
<dbReference type="GO" id="GO:0005576">
    <property type="term" value="C:extracellular region"/>
    <property type="evidence" value="ECO:0007669"/>
    <property type="project" value="TreeGrafter"/>
</dbReference>
<evidence type="ECO:0000256" key="18">
    <source>
        <dbReference type="ARBA" id="ARBA00023326"/>
    </source>
</evidence>
<keyword evidence="17" id="KW-0961">Cell wall biogenesis/degradation</keyword>
<dbReference type="Pfam" id="PF09792">
    <property type="entry name" value="But2"/>
    <property type="match status" value="1"/>
</dbReference>
<dbReference type="EC" id="3.2.1.39" evidence="5"/>
<evidence type="ECO:0000256" key="17">
    <source>
        <dbReference type="ARBA" id="ARBA00023316"/>
    </source>
</evidence>
<dbReference type="GO" id="GO:0009986">
    <property type="term" value="C:cell surface"/>
    <property type="evidence" value="ECO:0007669"/>
    <property type="project" value="TreeGrafter"/>
</dbReference>
<evidence type="ECO:0000256" key="15">
    <source>
        <dbReference type="ARBA" id="ARBA00023277"/>
    </source>
</evidence>
<keyword evidence="11 24" id="KW-0732">Signal</keyword>
<evidence type="ECO:0000259" key="25">
    <source>
        <dbReference type="Pfam" id="PF09792"/>
    </source>
</evidence>
<evidence type="ECO:0000256" key="6">
    <source>
        <dbReference type="ARBA" id="ARBA00019762"/>
    </source>
</evidence>
<dbReference type="InterPro" id="IPR017853">
    <property type="entry name" value="GH"/>
</dbReference>
<evidence type="ECO:0000256" key="22">
    <source>
        <dbReference type="RuleBase" id="RU004335"/>
    </source>
</evidence>
<evidence type="ECO:0000256" key="2">
    <source>
        <dbReference type="ARBA" id="ARBA00004191"/>
    </source>
</evidence>
<evidence type="ECO:0000256" key="21">
    <source>
        <dbReference type="ARBA" id="ARBA00032906"/>
    </source>
</evidence>
<dbReference type="GO" id="GO:0005886">
    <property type="term" value="C:plasma membrane"/>
    <property type="evidence" value="ECO:0007669"/>
    <property type="project" value="UniProtKB-SubCell"/>
</dbReference>
<name>A0A163MLY3_DIDRA</name>
<gene>
    <name evidence="26" type="ORF">ST47_g5</name>
</gene>
<feature type="domain" description="Ubiquitin 3 binding protein But2 C-terminal" evidence="25">
    <location>
        <begin position="463"/>
        <end position="605"/>
    </location>
</feature>
<evidence type="ECO:0000256" key="16">
    <source>
        <dbReference type="ARBA" id="ARBA00023288"/>
    </source>
</evidence>
<dbReference type="InterPro" id="IPR000490">
    <property type="entry name" value="Glyco_hydro_17"/>
</dbReference>
<dbReference type="GO" id="GO:0009277">
    <property type="term" value="C:fungal-type cell wall"/>
    <property type="evidence" value="ECO:0007669"/>
    <property type="project" value="TreeGrafter"/>
</dbReference>
<feature type="signal peptide" evidence="24">
    <location>
        <begin position="1"/>
        <end position="19"/>
    </location>
</feature>
<evidence type="ECO:0000256" key="13">
    <source>
        <dbReference type="ARBA" id="ARBA00023136"/>
    </source>
</evidence>
<dbReference type="PANTHER" id="PTHR16631">
    <property type="entry name" value="GLUCAN 1,3-BETA-GLUCOSIDASE"/>
    <property type="match status" value="1"/>
</dbReference>
<accession>A0A163MLY3</accession>
<keyword evidence="23" id="KW-0812">Transmembrane</keyword>
<comment type="function">
    <text evidence="19">Glucanases play a role in cell expansion during growth, in cell-cell fusion during mating, and in spore release during sporulation. This enzyme may be involved in beta-glucan degradation and also function biosynthetically as a transglycosylase.</text>
</comment>
<dbReference type="PANTHER" id="PTHR16631:SF13">
    <property type="entry name" value="GLUCAN ENDO-1,3-BETA-GLUCOSIDASE EGLC-RELATED"/>
    <property type="match status" value="1"/>
</dbReference>
<evidence type="ECO:0000256" key="23">
    <source>
        <dbReference type="SAM" id="Phobius"/>
    </source>
</evidence>
<dbReference type="GO" id="GO:0042973">
    <property type="term" value="F:glucan endo-1,3-beta-D-glucosidase activity"/>
    <property type="evidence" value="ECO:0007669"/>
    <property type="project" value="UniProtKB-EC"/>
</dbReference>
<comment type="caution">
    <text evidence="26">The sequence shown here is derived from an EMBL/GenBank/DDBJ whole genome shotgun (WGS) entry which is preliminary data.</text>
</comment>
<organism evidence="26 27">
    <name type="scientific">Didymella rabiei</name>
    <name type="common">Chickpea ascochyta blight fungus</name>
    <name type="synonym">Mycosphaerella rabiei</name>
    <dbReference type="NCBI Taxonomy" id="5454"/>
    <lineage>
        <taxon>Eukaryota</taxon>
        <taxon>Fungi</taxon>
        <taxon>Dikarya</taxon>
        <taxon>Ascomycota</taxon>
        <taxon>Pezizomycotina</taxon>
        <taxon>Dothideomycetes</taxon>
        <taxon>Pleosporomycetidae</taxon>
        <taxon>Pleosporales</taxon>
        <taxon>Pleosporineae</taxon>
        <taxon>Didymellaceae</taxon>
        <taxon>Ascochyta</taxon>
    </lineage>
</organism>
<keyword evidence="27" id="KW-1185">Reference proteome</keyword>
<dbReference type="SUPFAM" id="SSF51445">
    <property type="entry name" value="(Trans)glycosidases"/>
    <property type="match status" value="1"/>
</dbReference>
<protein>
    <recommendedName>
        <fullName evidence="6">Probable glucan endo-1,3-beta-glucosidase eglC</fullName>
        <ecNumber evidence="5">3.2.1.39</ecNumber>
    </recommendedName>
    <alternativeName>
        <fullName evidence="20">Endo-1,3-beta-glucanase eglC</fullName>
    </alternativeName>
    <alternativeName>
        <fullName evidence="21">Laminarinase eglC</fullName>
    </alternativeName>
</protein>
<keyword evidence="13 23" id="KW-0472">Membrane</keyword>
<dbReference type="AlphaFoldDB" id="A0A163MLY3"/>
<keyword evidence="7" id="KW-1003">Cell membrane</keyword>
<comment type="similarity">
    <text evidence="4 22">Belongs to the glycosyl hydrolase 17 family.</text>
</comment>
<keyword evidence="18" id="KW-0624">Polysaccharide degradation</keyword>
<evidence type="ECO:0000256" key="19">
    <source>
        <dbReference type="ARBA" id="ARBA00025152"/>
    </source>
</evidence>
<keyword evidence="14" id="KW-0325">Glycoprotein</keyword>
<dbReference type="GO" id="GO:0000272">
    <property type="term" value="P:polysaccharide catabolic process"/>
    <property type="evidence" value="ECO:0007669"/>
    <property type="project" value="UniProtKB-KW"/>
</dbReference>
<dbReference type="InterPro" id="IPR018620">
    <property type="entry name" value="Ubiquitin3-bd_protein_But2_C"/>
</dbReference>
<sequence>MRFTPSVVASAALLSTANAAIKGFNYGAQFNNDAAKTLVDFQYEFNAAKNLPGTDGWTSARLYTMIQHGTQNTVIEAIQAAINTKTSLLLGLWASAGQESFNNEIVALKAAIAQYGTAFTDLVEGISIGSEDLYRISADGAGGNPGAQPDVLVNYIKQTRDAIAGTSLSGAKLGHVDTWQVYVNASNSAVIDNLDWIGMDAYPYFQSTFANSIGASSDLFFEAYNQTTAAAKGKPVWVTETGWPVTGETVNQAVPSPDNARIYWEDVTCKLVNENVNLYYYILQDVQYGNPSPSFGIKPAGDLEQVSPLFDLSCPAAAKNVSSLPVILMSSALSPILFTLLTNLSFLAFVLFYFLPVAQPRCKCPRTQHFPVHPQAWAVKPSVWIARADANAKSSLSTILPAAIVKPSSSTTEPTIVTPLVTSSNTAAPTILAPTAVTSEFRLATPILPTLSSPTIGIHGLFEAPNLIVPVDKADPFKVIGNGYFARLSLTMSTVLVFDVRPELQGKTCNLAFHMPPAFPFADFAPVKIRSPGGITVSIVGQQVASAEISANNIGNTQLIGSIPSIEPANQYSIASVPCAAGQRVAYQLESTGGLSMDFFQMTAPPLGLFMSVF</sequence>
<dbReference type="InterPro" id="IPR050732">
    <property type="entry name" value="Beta-glucan_modifiers"/>
</dbReference>
<dbReference type="Pfam" id="PF00332">
    <property type="entry name" value="Glyco_hydro_17"/>
    <property type="match status" value="1"/>
</dbReference>
<keyword evidence="12" id="KW-0378">Hydrolase</keyword>
<dbReference type="STRING" id="5454.A0A163MLY3"/>
<keyword evidence="15" id="KW-0119">Carbohydrate metabolism</keyword>
<feature type="chain" id="PRO_5007844303" description="Probable glucan endo-1,3-beta-glucosidase eglC" evidence="24">
    <location>
        <begin position="20"/>
        <end position="614"/>
    </location>
</feature>
<feature type="transmembrane region" description="Helical" evidence="23">
    <location>
        <begin position="332"/>
        <end position="355"/>
    </location>
</feature>
<evidence type="ECO:0000256" key="14">
    <source>
        <dbReference type="ARBA" id="ARBA00023180"/>
    </source>
</evidence>
<evidence type="ECO:0000256" key="11">
    <source>
        <dbReference type="ARBA" id="ARBA00022729"/>
    </source>
</evidence>
<evidence type="ECO:0000256" key="4">
    <source>
        <dbReference type="ARBA" id="ARBA00008773"/>
    </source>
</evidence>
<dbReference type="EMBL" id="JYNV01000001">
    <property type="protein sequence ID" value="KZM28830.1"/>
    <property type="molecule type" value="Genomic_DNA"/>
</dbReference>
<keyword evidence="8" id="KW-0134">Cell wall</keyword>
<keyword evidence="23" id="KW-1133">Transmembrane helix</keyword>
<comment type="catalytic activity">
    <reaction evidence="1">
        <text>Hydrolysis of (1-&gt;3)-beta-D-glucosidic linkages in (1-&gt;3)-beta-D-glucans.</text>
        <dbReference type="EC" id="3.2.1.39"/>
    </reaction>
</comment>
<evidence type="ECO:0000256" key="1">
    <source>
        <dbReference type="ARBA" id="ARBA00000382"/>
    </source>
</evidence>